<dbReference type="EMBL" id="KZ293687">
    <property type="protein sequence ID" value="PBK86004.1"/>
    <property type="molecule type" value="Genomic_DNA"/>
</dbReference>
<protein>
    <submittedName>
        <fullName evidence="2">Uncharacterized protein</fullName>
    </submittedName>
</protein>
<gene>
    <name evidence="2" type="ORF">ARMGADRAFT_1035976</name>
</gene>
<reference evidence="3" key="1">
    <citation type="journal article" date="2017" name="Nat. Ecol. Evol.">
        <title>Genome expansion and lineage-specific genetic innovations in the forest pathogenic fungi Armillaria.</title>
        <authorList>
            <person name="Sipos G."/>
            <person name="Prasanna A.N."/>
            <person name="Walter M.C."/>
            <person name="O'Connor E."/>
            <person name="Balint B."/>
            <person name="Krizsan K."/>
            <person name="Kiss B."/>
            <person name="Hess J."/>
            <person name="Varga T."/>
            <person name="Slot J."/>
            <person name="Riley R."/>
            <person name="Boka B."/>
            <person name="Rigling D."/>
            <person name="Barry K."/>
            <person name="Lee J."/>
            <person name="Mihaltcheva S."/>
            <person name="LaButti K."/>
            <person name="Lipzen A."/>
            <person name="Waldron R."/>
            <person name="Moloney N.M."/>
            <person name="Sperisen C."/>
            <person name="Kredics L."/>
            <person name="Vagvoelgyi C."/>
            <person name="Patrignani A."/>
            <person name="Fitzpatrick D."/>
            <person name="Nagy I."/>
            <person name="Doyle S."/>
            <person name="Anderson J.B."/>
            <person name="Grigoriev I.V."/>
            <person name="Gueldener U."/>
            <person name="Muensterkoetter M."/>
            <person name="Nagy L.G."/>
        </authorList>
    </citation>
    <scope>NUCLEOTIDE SEQUENCE [LARGE SCALE GENOMIC DNA]</scope>
    <source>
        <strain evidence="3">Ar21-2</strain>
    </source>
</reference>
<proteinExistence type="predicted"/>
<accession>A0A2H3CX00</accession>
<feature type="compositionally biased region" description="Acidic residues" evidence="1">
    <location>
        <begin position="54"/>
        <end position="70"/>
    </location>
</feature>
<evidence type="ECO:0000313" key="2">
    <source>
        <dbReference type="EMBL" id="PBK86004.1"/>
    </source>
</evidence>
<dbReference type="InParanoid" id="A0A2H3CX00"/>
<keyword evidence="3" id="KW-1185">Reference proteome</keyword>
<evidence type="ECO:0000313" key="3">
    <source>
        <dbReference type="Proteomes" id="UP000217790"/>
    </source>
</evidence>
<evidence type="ECO:0000256" key="1">
    <source>
        <dbReference type="SAM" id="MobiDB-lite"/>
    </source>
</evidence>
<feature type="region of interest" description="Disordered" evidence="1">
    <location>
        <begin position="26"/>
        <end position="73"/>
    </location>
</feature>
<dbReference type="Proteomes" id="UP000217790">
    <property type="component" value="Unassembled WGS sequence"/>
</dbReference>
<dbReference type="OrthoDB" id="2799149at2759"/>
<feature type="region of interest" description="Disordered" evidence="1">
    <location>
        <begin position="182"/>
        <end position="292"/>
    </location>
</feature>
<organism evidence="2 3">
    <name type="scientific">Armillaria gallica</name>
    <name type="common">Bulbous honey fungus</name>
    <name type="synonym">Armillaria bulbosa</name>
    <dbReference type="NCBI Taxonomy" id="47427"/>
    <lineage>
        <taxon>Eukaryota</taxon>
        <taxon>Fungi</taxon>
        <taxon>Dikarya</taxon>
        <taxon>Basidiomycota</taxon>
        <taxon>Agaricomycotina</taxon>
        <taxon>Agaricomycetes</taxon>
        <taxon>Agaricomycetidae</taxon>
        <taxon>Agaricales</taxon>
        <taxon>Marasmiineae</taxon>
        <taxon>Physalacriaceae</taxon>
        <taxon>Armillaria</taxon>
    </lineage>
</organism>
<feature type="compositionally biased region" description="Basic and acidic residues" evidence="1">
    <location>
        <begin position="41"/>
        <end position="53"/>
    </location>
</feature>
<dbReference type="AlphaFoldDB" id="A0A2H3CX00"/>
<name>A0A2H3CX00_ARMGA</name>
<sequence>MSELHPVQGESDVTWEEVEYEVYSDFEDSDRYKSSEQMAAMREDKENKEPPSDKDEDTTAYETAAEEQEPEQGARVKYMSTHDFREIQKGEAIYQYHVQMACKPINRSNKINFGTNSSVEMPGYTGLEYFDVVNIDRHEVLIRTPFMHCHKVVLNFDKKCVQGRDWEEMPIVQIVEDKEETGCTLHPLPPENRSILQGDDNGGIDDHIAHPSVCKGCRPRGDKHNHPPETAERKGDRQDHPTPHAEKSRMERKTLTTDHGSVEVTVQESYDEECQPTSSRVKVEDLVTDEDD</sequence>
<feature type="compositionally biased region" description="Basic and acidic residues" evidence="1">
    <location>
        <begin position="219"/>
        <end position="256"/>
    </location>
</feature>